<dbReference type="InterPro" id="IPR054156">
    <property type="entry name" value="YxaF_TetR_C"/>
</dbReference>
<reference evidence="6 7" key="1">
    <citation type="submission" date="2024-04" db="EMBL/GenBank/DDBJ databases">
        <title>Genome sequencing and metabolic network reconstruction of aminoacids and betaine degradation by Anoxynatronum sibiricum.</title>
        <authorList>
            <person name="Detkova E.N."/>
            <person name="Boltjanskaja Y.V."/>
            <person name="Mardanov A.V."/>
            <person name="Kevbrin V."/>
        </authorList>
    </citation>
    <scope>NUCLEOTIDE SEQUENCE [LARGE SCALE GENOMIC DNA]</scope>
    <source>
        <strain evidence="6 7">Z-7981</strain>
    </source>
</reference>
<accession>A0ABU9VTD5</accession>
<dbReference type="RefSeq" id="WP_343185764.1">
    <property type="nucleotide sequence ID" value="NZ_JBCITM010000007.1"/>
</dbReference>
<keyword evidence="1" id="KW-0805">Transcription regulation</keyword>
<dbReference type="InterPro" id="IPR009057">
    <property type="entry name" value="Homeodomain-like_sf"/>
</dbReference>
<dbReference type="SUPFAM" id="SSF48498">
    <property type="entry name" value="Tetracyclin repressor-like, C-terminal domain"/>
    <property type="match status" value="1"/>
</dbReference>
<proteinExistence type="predicted"/>
<name>A0ABU9VTD5_9CLOT</name>
<evidence type="ECO:0000256" key="4">
    <source>
        <dbReference type="PROSITE-ProRule" id="PRU00335"/>
    </source>
</evidence>
<dbReference type="PANTHER" id="PTHR47506">
    <property type="entry name" value="TRANSCRIPTIONAL REGULATORY PROTEIN"/>
    <property type="match status" value="1"/>
</dbReference>
<dbReference type="EMBL" id="JBCITM010000007">
    <property type="protein sequence ID" value="MEN1760437.1"/>
    <property type="molecule type" value="Genomic_DNA"/>
</dbReference>
<dbReference type="PROSITE" id="PS50977">
    <property type="entry name" value="HTH_TETR_2"/>
    <property type="match status" value="1"/>
</dbReference>
<evidence type="ECO:0000313" key="6">
    <source>
        <dbReference type="EMBL" id="MEN1760437.1"/>
    </source>
</evidence>
<dbReference type="PANTHER" id="PTHR47506:SF6">
    <property type="entry name" value="HTH-TYPE TRANSCRIPTIONAL REPRESSOR NEMR"/>
    <property type="match status" value="1"/>
</dbReference>
<dbReference type="Proteomes" id="UP001407405">
    <property type="component" value="Unassembled WGS sequence"/>
</dbReference>
<evidence type="ECO:0000256" key="2">
    <source>
        <dbReference type="ARBA" id="ARBA00023125"/>
    </source>
</evidence>
<evidence type="ECO:0000256" key="3">
    <source>
        <dbReference type="ARBA" id="ARBA00023163"/>
    </source>
</evidence>
<protein>
    <submittedName>
        <fullName evidence="6">TetR family transcriptional regulator C-terminal domain-containing protein</fullName>
    </submittedName>
</protein>
<keyword evidence="2 4" id="KW-0238">DNA-binding</keyword>
<dbReference type="Pfam" id="PF00440">
    <property type="entry name" value="TetR_N"/>
    <property type="match status" value="1"/>
</dbReference>
<comment type="caution">
    <text evidence="6">The sequence shown here is derived from an EMBL/GenBank/DDBJ whole genome shotgun (WGS) entry which is preliminary data.</text>
</comment>
<dbReference type="Gene3D" id="1.10.357.10">
    <property type="entry name" value="Tetracycline Repressor, domain 2"/>
    <property type="match status" value="1"/>
</dbReference>
<feature type="domain" description="HTH tetR-type" evidence="5">
    <location>
        <begin position="12"/>
        <end position="72"/>
    </location>
</feature>
<organism evidence="6 7">
    <name type="scientific">Anoxynatronum sibiricum</name>
    <dbReference type="NCBI Taxonomy" id="210623"/>
    <lineage>
        <taxon>Bacteria</taxon>
        <taxon>Bacillati</taxon>
        <taxon>Bacillota</taxon>
        <taxon>Clostridia</taxon>
        <taxon>Eubacteriales</taxon>
        <taxon>Clostridiaceae</taxon>
        <taxon>Anoxynatronum</taxon>
    </lineage>
</organism>
<dbReference type="SUPFAM" id="SSF46689">
    <property type="entry name" value="Homeodomain-like"/>
    <property type="match status" value="1"/>
</dbReference>
<dbReference type="Pfam" id="PF21993">
    <property type="entry name" value="TetR_C_13_2"/>
    <property type="match status" value="1"/>
</dbReference>
<dbReference type="InterPro" id="IPR001647">
    <property type="entry name" value="HTH_TetR"/>
</dbReference>
<gene>
    <name evidence="6" type="ORF">AAIG11_08135</name>
</gene>
<keyword evidence="3" id="KW-0804">Transcription</keyword>
<sequence>MTSPQLTLDKKQLKRNEIIEKTIYIIYRQGYHGTGIQELADAAGIPKGSFYNYFESKEEYAVQALHFYHQHLKDHLLVVLKDPSMPPQERVKAFFLGNIQMMEGFHYQMGCLVGNFSEEMGDLNDRIAATADEILDAVAGDIAHCLSEESTLATDSRQMAEFLVNSFQGAMLRMKSSRNRRPLDVFAGMMHQLLES</sequence>
<keyword evidence="7" id="KW-1185">Reference proteome</keyword>
<evidence type="ECO:0000256" key="1">
    <source>
        <dbReference type="ARBA" id="ARBA00023015"/>
    </source>
</evidence>
<evidence type="ECO:0000313" key="7">
    <source>
        <dbReference type="Proteomes" id="UP001407405"/>
    </source>
</evidence>
<dbReference type="PRINTS" id="PR00455">
    <property type="entry name" value="HTHTETR"/>
</dbReference>
<feature type="DNA-binding region" description="H-T-H motif" evidence="4">
    <location>
        <begin position="35"/>
        <end position="54"/>
    </location>
</feature>
<dbReference type="InterPro" id="IPR036271">
    <property type="entry name" value="Tet_transcr_reg_TetR-rel_C_sf"/>
</dbReference>
<evidence type="ECO:0000259" key="5">
    <source>
        <dbReference type="PROSITE" id="PS50977"/>
    </source>
</evidence>